<evidence type="ECO:0000313" key="5">
    <source>
        <dbReference type="Proteomes" id="UP000015102"/>
    </source>
</evidence>
<dbReference type="GO" id="GO:0002098">
    <property type="term" value="P:tRNA wobble uridine modification"/>
    <property type="evidence" value="ECO:0007669"/>
    <property type="project" value="InterPro"/>
</dbReference>
<dbReference type="EMBL" id="CAQQ02082626">
    <property type="status" value="NOT_ANNOTATED_CDS"/>
    <property type="molecule type" value="Genomic_DNA"/>
</dbReference>
<comment type="pathway">
    <text evidence="1">tRNA modification; 5-methoxycarbonylmethyl-2-thiouridine-tRNA biosynthesis.</text>
</comment>
<dbReference type="AlphaFoldDB" id="T1GMB6"/>
<dbReference type="PANTHER" id="PTHR16184:SF6">
    <property type="entry name" value="ELONGATOR COMPLEX PROTEIN 6"/>
    <property type="match status" value="1"/>
</dbReference>
<dbReference type="Proteomes" id="UP000015102">
    <property type="component" value="Unassembled WGS sequence"/>
</dbReference>
<name>T1GMB6_MEGSC</name>
<reference evidence="4" key="2">
    <citation type="submission" date="2015-06" db="UniProtKB">
        <authorList>
            <consortium name="EnsemblMetazoa"/>
        </authorList>
    </citation>
    <scope>IDENTIFICATION</scope>
</reference>
<reference evidence="5" key="1">
    <citation type="submission" date="2013-02" db="EMBL/GenBank/DDBJ databases">
        <authorList>
            <person name="Hughes D."/>
        </authorList>
    </citation>
    <scope>NUCLEOTIDE SEQUENCE</scope>
    <source>
        <strain>Durham</strain>
        <strain evidence="5">NC isolate 2 -- Noor lab</strain>
    </source>
</reference>
<dbReference type="InterPro" id="IPR027417">
    <property type="entry name" value="P-loop_NTPase"/>
</dbReference>
<protein>
    <recommendedName>
        <fullName evidence="3">Elongator complex protein 6</fullName>
    </recommendedName>
</protein>
<dbReference type="EnsemblMetazoa" id="MESCA004686-RA">
    <property type="protein sequence ID" value="MESCA004686-PA"/>
    <property type="gene ID" value="MESCA004686"/>
</dbReference>
<sequence>MAASLLIACGLQEQKLPKHIHISEESSIDGSFLISSILGQRVRVPNSKTLLVCLHQNFKHYLNAGLRLGYNLQMHNGKSLTVIDVVNDIGTQPISCKWLADNPTETLYKAICDELAKLQGSVTVIIDNLEGLMNLGASAQDLYTLCVKLQKFLKESSFESHTLATKLNNCNLFEMTDTNLEHLSELHLR</sequence>
<keyword evidence="5" id="KW-1185">Reference proteome</keyword>
<evidence type="ECO:0000256" key="1">
    <source>
        <dbReference type="ARBA" id="ARBA00005043"/>
    </source>
</evidence>
<dbReference type="HOGENOM" id="CLU_092581_0_0_1"/>
<organism evidence="4 5">
    <name type="scientific">Megaselia scalaris</name>
    <name type="common">Humpbacked fly</name>
    <name type="synonym">Phora scalaris</name>
    <dbReference type="NCBI Taxonomy" id="36166"/>
    <lineage>
        <taxon>Eukaryota</taxon>
        <taxon>Metazoa</taxon>
        <taxon>Ecdysozoa</taxon>
        <taxon>Arthropoda</taxon>
        <taxon>Hexapoda</taxon>
        <taxon>Insecta</taxon>
        <taxon>Pterygota</taxon>
        <taxon>Neoptera</taxon>
        <taxon>Endopterygota</taxon>
        <taxon>Diptera</taxon>
        <taxon>Brachycera</taxon>
        <taxon>Muscomorpha</taxon>
        <taxon>Platypezoidea</taxon>
        <taxon>Phoridae</taxon>
        <taxon>Megaseliini</taxon>
        <taxon>Megaselia</taxon>
    </lineage>
</organism>
<proteinExistence type="inferred from homology"/>
<evidence type="ECO:0000256" key="3">
    <source>
        <dbReference type="ARBA" id="ARBA00020263"/>
    </source>
</evidence>
<dbReference type="STRING" id="36166.T1GMB6"/>
<dbReference type="OMA" id="ISCKWLA"/>
<dbReference type="Gene3D" id="3.40.50.300">
    <property type="entry name" value="P-loop containing nucleotide triphosphate hydrolases"/>
    <property type="match status" value="1"/>
</dbReference>
<evidence type="ECO:0000313" key="4">
    <source>
        <dbReference type="EnsemblMetazoa" id="MESCA004686-PA"/>
    </source>
</evidence>
<comment type="similarity">
    <text evidence="2">Belongs to the ELP6 family.</text>
</comment>
<dbReference type="PANTHER" id="PTHR16184">
    <property type="entry name" value="ELONGATOR COMPLEX PROTEIN 6"/>
    <property type="match status" value="1"/>
</dbReference>
<dbReference type="InterPro" id="IPR018627">
    <property type="entry name" value="ELP6"/>
</dbReference>
<evidence type="ECO:0000256" key="2">
    <source>
        <dbReference type="ARBA" id="ARBA00008837"/>
    </source>
</evidence>
<dbReference type="UniPathway" id="UPA00988"/>
<dbReference type="GO" id="GO:0033588">
    <property type="term" value="C:elongator holoenzyme complex"/>
    <property type="evidence" value="ECO:0007669"/>
    <property type="project" value="InterPro"/>
</dbReference>
<accession>T1GMB6</accession>